<sequence length="182" mass="19592">MIRKLVMAGTGALALLLANSFAPPAVAASEGWSVVPAPSDDEPFDAASVTNEAGDNLIVWSRNVDGHVQVFAELHPAEGIKLAKAMPVYRIDDGNPVDTDEIRIRGDSQNAMWGLTTERTSFWLLLDSTKPVVMPADPLHAWFVGQELHLSVMTHDGSMREMTFPLAGSAAAIRKATGVRTE</sequence>
<dbReference type="OrthoDB" id="9830651at2"/>
<gene>
    <name evidence="2" type="ORF">FRZ61_25610</name>
</gene>
<keyword evidence="3" id="KW-1185">Reference proteome</keyword>
<protein>
    <recommendedName>
        <fullName evidence="4">Copper chaperone PCu(A)C</fullName>
    </recommendedName>
</protein>
<evidence type="ECO:0000313" key="2">
    <source>
        <dbReference type="EMBL" id="QEX22629.1"/>
    </source>
</evidence>
<accession>A0A5J6MYG7</accession>
<evidence type="ECO:0008006" key="4">
    <source>
        <dbReference type="Google" id="ProtNLM"/>
    </source>
</evidence>
<dbReference type="AlphaFoldDB" id="A0A5J6MYG7"/>
<evidence type="ECO:0000256" key="1">
    <source>
        <dbReference type="SAM" id="SignalP"/>
    </source>
</evidence>
<proteinExistence type="predicted"/>
<reference evidence="2 3" key="1">
    <citation type="submission" date="2019-08" db="EMBL/GenBank/DDBJ databases">
        <title>Hyperibacter terrae gen. nov., sp. nov. and Hyperibacter viscosus sp. nov., two new members in the family Rhodospirillaceae isolated from the rhizosphere of Hypericum perforatum.</title>
        <authorList>
            <person name="Noviana Z."/>
        </authorList>
    </citation>
    <scope>NUCLEOTIDE SEQUENCE [LARGE SCALE GENOMIC DNA]</scope>
    <source>
        <strain evidence="2 3">R5959</strain>
    </source>
</reference>
<dbReference type="Proteomes" id="UP000325797">
    <property type="component" value="Chromosome"/>
</dbReference>
<dbReference type="RefSeq" id="WP_151118093.1">
    <property type="nucleotide sequence ID" value="NZ_CP042582.1"/>
</dbReference>
<feature type="chain" id="PRO_5023915767" description="Copper chaperone PCu(A)C" evidence="1">
    <location>
        <begin position="28"/>
        <end position="182"/>
    </location>
</feature>
<feature type="signal peptide" evidence="1">
    <location>
        <begin position="1"/>
        <end position="27"/>
    </location>
</feature>
<evidence type="ECO:0000313" key="3">
    <source>
        <dbReference type="Proteomes" id="UP000325797"/>
    </source>
</evidence>
<organism evidence="2 3">
    <name type="scientific">Hypericibacter adhaerens</name>
    <dbReference type="NCBI Taxonomy" id="2602016"/>
    <lineage>
        <taxon>Bacteria</taxon>
        <taxon>Pseudomonadati</taxon>
        <taxon>Pseudomonadota</taxon>
        <taxon>Alphaproteobacteria</taxon>
        <taxon>Rhodospirillales</taxon>
        <taxon>Dongiaceae</taxon>
        <taxon>Hypericibacter</taxon>
    </lineage>
</organism>
<name>A0A5J6MYG7_9PROT</name>
<dbReference type="KEGG" id="hadh:FRZ61_25610"/>
<dbReference type="EMBL" id="CP042582">
    <property type="protein sequence ID" value="QEX22629.1"/>
    <property type="molecule type" value="Genomic_DNA"/>
</dbReference>
<keyword evidence="1" id="KW-0732">Signal</keyword>